<gene>
    <name evidence="3" type="ORF">IWA51_04305</name>
</gene>
<sequence length="790" mass="87466">MRLNNFFKSFLLVSAGFLFSLQSVYSEIFELDDTPASVPESSDKEYALNAKMALSNPDYPVTAGDIYTLSFVAGKTPVSYPITVDTTYSLKIANLGVIKNCDGLTYKALKRQVESLVSKNYPMGAAQFILTSPGVFSVKVTGQVKKASEVNAWALTRLSEIVTRSVTQYSSLRNVKIVSSSGKTRVCDLFKASRDGDFSNDPYLRPGDTVEVGRISRRVSISGAVERPGTYELLDGEELGRLVGYYGGGLTERADPARVTISRLQTPDGSVMYLDSSAADNTALFNMDSVYIGSYDEALPYITMEGIIRNPEEQALKAASGEKDVAEAPSEMAMYRKVVKFHSNENYAGLVRREAGSFVNNSDLKKSYIRRGDTKITIDIESYLFDASLMSEYSPQKGDILVIPYTKNFVDKFVVDGEVKVVTEVSAWPLRRVSQIIADYMTPYSSERFVTITDADGKVRECDLFLAKRDGDMTQNPYVQAGEKITLKRISRRVSISGAVERPGTYELLDGEELGRLVGYYGGGLTERADPSRMRLIRILNENSSGKVVYLDETAITDNYALLCYDSLFVTSLNDINPVLFLQGAVSQKAPDSSEAVVPEATTSINITVKNGTNYASVVRDNAGLFSSVSDLKNAYIIRKEKEEKDGAVRITEKHIPINLEEILYNQEFYSSEYVQNKDILLVPFRQFFVTVAGAVPNPGRYSYIPDRDWSYYVGLAGGIDTYRNSLKAVTITDVDGKRYSKKDNIIPEMTIEVEENSGWYKWNRISGGITAILTILSSTLSILAVTGVF</sequence>
<proteinExistence type="predicted"/>
<dbReference type="PANTHER" id="PTHR33619">
    <property type="entry name" value="POLYSACCHARIDE EXPORT PROTEIN GFCE-RELATED"/>
    <property type="match status" value="1"/>
</dbReference>
<feature type="domain" description="Soluble ligand binding" evidence="2">
    <location>
        <begin position="494"/>
        <end position="549"/>
    </location>
</feature>
<evidence type="ECO:0000256" key="1">
    <source>
        <dbReference type="SAM" id="SignalP"/>
    </source>
</evidence>
<feature type="chain" id="PRO_5032719945" evidence="1">
    <location>
        <begin position="27"/>
        <end position="790"/>
    </location>
</feature>
<dbReference type="InterPro" id="IPR049712">
    <property type="entry name" value="Poly_export"/>
</dbReference>
<accession>A0A7T3REZ1</accession>
<dbReference type="PANTHER" id="PTHR33619:SF3">
    <property type="entry name" value="POLYSACCHARIDE EXPORT PROTEIN GFCE-RELATED"/>
    <property type="match status" value="1"/>
</dbReference>
<keyword evidence="4" id="KW-1185">Reference proteome</keyword>
<dbReference type="GO" id="GO:0015159">
    <property type="term" value="F:polysaccharide transmembrane transporter activity"/>
    <property type="evidence" value="ECO:0007669"/>
    <property type="project" value="InterPro"/>
</dbReference>
<dbReference type="Proteomes" id="UP000595224">
    <property type="component" value="Chromosome"/>
</dbReference>
<feature type="domain" description="Soluble ligand binding" evidence="2">
    <location>
        <begin position="219"/>
        <end position="274"/>
    </location>
</feature>
<feature type="signal peptide" evidence="1">
    <location>
        <begin position="1"/>
        <end position="26"/>
    </location>
</feature>
<evidence type="ECO:0000313" key="3">
    <source>
        <dbReference type="EMBL" id="QQA01835.1"/>
    </source>
</evidence>
<dbReference type="InterPro" id="IPR019554">
    <property type="entry name" value="Soluble_ligand-bd"/>
</dbReference>
<protein>
    <submittedName>
        <fullName evidence="3">SLBB domain-containing protein</fullName>
    </submittedName>
</protein>
<organism evidence="3 4">
    <name type="scientific">Treponema peruense</name>
    <dbReference type="NCBI Taxonomy" id="2787628"/>
    <lineage>
        <taxon>Bacteria</taxon>
        <taxon>Pseudomonadati</taxon>
        <taxon>Spirochaetota</taxon>
        <taxon>Spirochaetia</taxon>
        <taxon>Spirochaetales</taxon>
        <taxon>Treponemataceae</taxon>
        <taxon>Treponema</taxon>
    </lineage>
</organism>
<dbReference type="Gene3D" id="3.10.560.10">
    <property type="entry name" value="Outer membrane lipoprotein wza domain like"/>
    <property type="match status" value="3"/>
</dbReference>
<evidence type="ECO:0000259" key="2">
    <source>
        <dbReference type="Pfam" id="PF10531"/>
    </source>
</evidence>
<name>A0A7T3REZ1_9SPIR</name>
<keyword evidence="1" id="KW-0732">Signal</keyword>
<dbReference type="KEGG" id="tper:IWA51_04305"/>
<dbReference type="RefSeq" id="WP_198443367.1">
    <property type="nucleotide sequence ID" value="NZ_CBCSHE010000002.1"/>
</dbReference>
<dbReference type="Pfam" id="PF10531">
    <property type="entry name" value="SLBB"/>
    <property type="match status" value="2"/>
</dbReference>
<reference evidence="3 4" key="1">
    <citation type="submission" date="2020-11" db="EMBL/GenBank/DDBJ databases">
        <title>Treponema Peruensis nv. sp., first commensal Treponema isolated from human feces.</title>
        <authorList>
            <person name="Belkhou C."/>
            <person name="Raes J."/>
        </authorList>
    </citation>
    <scope>NUCLEOTIDE SEQUENCE [LARGE SCALE GENOMIC DNA]</scope>
    <source>
        <strain evidence="3 4">RCC2812</strain>
    </source>
</reference>
<evidence type="ECO:0000313" key="4">
    <source>
        <dbReference type="Proteomes" id="UP000595224"/>
    </source>
</evidence>
<dbReference type="EMBL" id="CP064936">
    <property type="protein sequence ID" value="QQA01835.1"/>
    <property type="molecule type" value="Genomic_DNA"/>
</dbReference>
<dbReference type="AlphaFoldDB" id="A0A7T3REZ1"/>